<dbReference type="RefSeq" id="WP_039610633.1">
    <property type="nucleotide sequence ID" value="NZ_JWIC01000007.1"/>
</dbReference>
<dbReference type="OrthoDB" id="6300359at2"/>
<sequence>MSSERYISYLGHINTSGTTLSAFYSAIENGMTYTATSNLEEEEGMAKAIVAKLGPLANLPRVARIELMLGDLMTRLAIPALLRGEKTGAIAWSNRIHFVLPQQGTDPLISDEALSALCQQCELQDVLISQSDNIDLTLPDGTVVVAADACTGHEILYDSDWQDKLQRQDGTEGMIMSEGACALLLGKNKQAMCLKSSNNPLKSQLKQVKADLKDVYISNMASTKAWHNMWFDASCHLYQAATQSDSSGPASLIKLKEPGRLCGHAGVAQTLMALVLGFAYLDLPIQYTSPKVWLIVEHTQPQLWQLTRSDDELH</sequence>
<reference evidence="1" key="1">
    <citation type="journal article" date="2014" name="Science">
        <title>Marine tubeworm metamorphosis induced by arrays of bacterial phage tail-like structures.</title>
        <authorList>
            <person name="Shikuma N.J."/>
            <person name="Pilhofer M."/>
            <person name="Weiss G.L."/>
            <person name="Hadfield M.G."/>
            <person name="Jensen G.J."/>
            <person name="Newman D.K."/>
        </authorList>
    </citation>
    <scope>NUCLEOTIDE SEQUENCE</scope>
    <source>
        <strain evidence="1">HI1</strain>
    </source>
</reference>
<organism evidence="1">
    <name type="scientific">Pseudoalteromonas luteoviolacea</name>
    <dbReference type="NCBI Taxonomy" id="43657"/>
    <lineage>
        <taxon>Bacteria</taxon>
        <taxon>Pseudomonadati</taxon>
        <taxon>Pseudomonadota</taxon>
        <taxon>Gammaproteobacteria</taxon>
        <taxon>Alteromonadales</taxon>
        <taxon>Pseudoalteromonadaceae</taxon>
        <taxon>Pseudoalteromonas</taxon>
    </lineage>
</organism>
<protein>
    <submittedName>
        <fullName evidence="1">Uncharacterized protein</fullName>
    </submittedName>
</protein>
<proteinExistence type="predicted"/>
<reference evidence="2 3" key="2">
    <citation type="submission" date="2014-12" db="EMBL/GenBank/DDBJ databases">
        <title>Draft Genome Sequence of Pseudoalteromonas luteoviolacea HI1.</title>
        <authorList>
            <person name="Asahina A.Y."/>
            <person name="Hadfield M.G."/>
        </authorList>
    </citation>
    <scope>NUCLEOTIDE SEQUENCE [LARGE SCALE GENOMIC DNA]</scope>
    <source>
        <strain evidence="2 3">HI1</strain>
    </source>
</reference>
<gene>
    <name evidence="2" type="ORF">JF50_17310</name>
</gene>
<dbReference type="EMBL" id="KF724688">
    <property type="protein sequence ID" value="AHX39908.1"/>
    <property type="molecule type" value="Genomic_DNA"/>
</dbReference>
<dbReference type="Proteomes" id="UP000031327">
    <property type="component" value="Unassembled WGS sequence"/>
</dbReference>
<dbReference type="AlphaFoldDB" id="A0A023Q077"/>
<evidence type="ECO:0000313" key="1">
    <source>
        <dbReference type="EMBL" id="AHX39908.1"/>
    </source>
</evidence>
<evidence type="ECO:0000313" key="2">
    <source>
        <dbReference type="EMBL" id="KID56061.1"/>
    </source>
</evidence>
<evidence type="ECO:0000313" key="3">
    <source>
        <dbReference type="Proteomes" id="UP000031327"/>
    </source>
</evidence>
<dbReference type="EMBL" id="JWIC01000007">
    <property type="protein sequence ID" value="KID56061.1"/>
    <property type="molecule type" value="Genomic_DNA"/>
</dbReference>
<accession>A0A023Q077</accession>
<name>A0A023Q077_9GAMM</name>